<accession>A0ABS1WM83</accession>
<feature type="chain" id="PRO_5046698954" evidence="1">
    <location>
        <begin position="21"/>
        <end position="52"/>
    </location>
</feature>
<protein>
    <submittedName>
        <fullName evidence="2">Uncharacterized protein</fullName>
    </submittedName>
</protein>
<keyword evidence="3" id="KW-1185">Reference proteome</keyword>
<sequence length="52" mass="5380">ITLVALFSIVLLSAVSTLNDAPTATSETTVKPVEVKLLATSGIKKNKIPTQG</sequence>
<name>A0ABS1WM83_9FLAO</name>
<proteinExistence type="predicted"/>
<comment type="caution">
    <text evidence="2">The sequence shown here is derived from an EMBL/GenBank/DDBJ whole genome shotgun (WGS) entry which is preliminary data.</text>
</comment>
<gene>
    <name evidence="2" type="ORF">JAO71_10510</name>
</gene>
<keyword evidence="1" id="KW-0732">Signal</keyword>
<reference evidence="2 3" key="1">
    <citation type="submission" date="2020-12" db="EMBL/GenBank/DDBJ databases">
        <title>Olleya sediminilitoris sp. nov., isolated from a tidal flat.</title>
        <authorList>
            <person name="Park S."/>
            <person name="Yoon J.-H."/>
        </authorList>
    </citation>
    <scope>NUCLEOTIDE SEQUENCE [LARGE SCALE GENOMIC DNA]</scope>
    <source>
        <strain evidence="2 3">YSTF-M6</strain>
    </source>
</reference>
<evidence type="ECO:0000256" key="1">
    <source>
        <dbReference type="SAM" id="SignalP"/>
    </source>
</evidence>
<feature type="non-terminal residue" evidence="2">
    <location>
        <position position="1"/>
    </location>
</feature>
<organism evidence="2 3">
    <name type="scientific">Olleya sediminilitoris</name>
    <dbReference type="NCBI Taxonomy" id="2795739"/>
    <lineage>
        <taxon>Bacteria</taxon>
        <taxon>Pseudomonadati</taxon>
        <taxon>Bacteroidota</taxon>
        <taxon>Flavobacteriia</taxon>
        <taxon>Flavobacteriales</taxon>
        <taxon>Flavobacteriaceae</taxon>
    </lineage>
</organism>
<feature type="signal peptide" evidence="1">
    <location>
        <begin position="1"/>
        <end position="20"/>
    </location>
</feature>
<dbReference type="EMBL" id="JAEMEF010000008">
    <property type="protein sequence ID" value="MBL7560232.1"/>
    <property type="molecule type" value="Genomic_DNA"/>
</dbReference>
<dbReference type="Proteomes" id="UP000605013">
    <property type="component" value="Unassembled WGS sequence"/>
</dbReference>
<evidence type="ECO:0000313" key="3">
    <source>
        <dbReference type="Proteomes" id="UP000605013"/>
    </source>
</evidence>
<evidence type="ECO:0000313" key="2">
    <source>
        <dbReference type="EMBL" id="MBL7560232.1"/>
    </source>
</evidence>